<evidence type="ECO:0000313" key="2">
    <source>
        <dbReference type="Proteomes" id="UP000499080"/>
    </source>
</evidence>
<keyword evidence="2" id="KW-1185">Reference proteome</keyword>
<dbReference type="EMBL" id="BGPR01009220">
    <property type="protein sequence ID" value="GBN38675.1"/>
    <property type="molecule type" value="Genomic_DNA"/>
</dbReference>
<protein>
    <submittedName>
        <fullName evidence="1">Uncharacterized protein</fullName>
    </submittedName>
</protein>
<sequence length="73" mass="7928">MPKRCRWAGRQSCRVVRRKAATASRLGSTLVHHPKDQNGQAPIEEGFVFPSGLEFSKVLGSGESQVSMGVQTS</sequence>
<organism evidence="1 2">
    <name type="scientific">Araneus ventricosus</name>
    <name type="common">Orbweaver spider</name>
    <name type="synonym">Epeira ventricosa</name>
    <dbReference type="NCBI Taxonomy" id="182803"/>
    <lineage>
        <taxon>Eukaryota</taxon>
        <taxon>Metazoa</taxon>
        <taxon>Ecdysozoa</taxon>
        <taxon>Arthropoda</taxon>
        <taxon>Chelicerata</taxon>
        <taxon>Arachnida</taxon>
        <taxon>Araneae</taxon>
        <taxon>Araneomorphae</taxon>
        <taxon>Entelegynae</taxon>
        <taxon>Araneoidea</taxon>
        <taxon>Araneidae</taxon>
        <taxon>Araneus</taxon>
    </lineage>
</organism>
<proteinExistence type="predicted"/>
<dbReference type="Proteomes" id="UP000499080">
    <property type="component" value="Unassembled WGS sequence"/>
</dbReference>
<evidence type="ECO:0000313" key="1">
    <source>
        <dbReference type="EMBL" id="GBN38675.1"/>
    </source>
</evidence>
<accession>A0A4Y2NGS6</accession>
<comment type="caution">
    <text evidence="1">The sequence shown here is derived from an EMBL/GenBank/DDBJ whole genome shotgun (WGS) entry which is preliminary data.</text>
</comment>
<name>A0A4Y2NGS6_ARAVE</name>
<gene>
    <name evidence="1" type="ORF">AVEN_211272_1</name>
</gene>
<dbReference type="AlphaFoldDB" id="A0A4Y2NGS6"/>
<reference evidence="1 2" key="1">
    <citation type="journal article" date="2019" name="Sci. Rep.">
        <title>Orb-weaving spider Araneus ventricosus genome elucidates the spidroin gene catalogue.</title>
        <authorList>
            <person name="Kono N."/>
            <person name="Nakamura H."/>
            <person name="Ohtoshi R."/>
            <person name="Moran D.A.P."/>
            <person name="Shinohara A."/>
            <person name="Yoshida Y."/>
            <person name="Fujiwara M."/>
            <person name="Mori M."/>
            <person name="Tomita M."/>
            <person name="Arakawa K."/>
        </authorList>
    </citation>
    <scope>NUCLEOTIDE SEQUENCE [LARGE SCALE GENOMIC DNA]</scope>
</reference>